<dbReference type="EMBL" id="JACIEM010000001">
    <property type="protein sequence ID" value="MBB4002394.1"/>
    <property type="molecule type" value="Genomic_DNA"/>
</dbReference>
<gene>
    <name evidence="2" type="ORF">GGR03_001441</name>
</gene>
<dbReference type="RefSeq" id="WP_183206847.1">
    <property type="nucleotide sequence ID" value="NZ_JAAAMM010000001.1"/>
</dbReference>
<evidence type="ECO:0000256" key="1">
    <source>
        <dbReference type="SAM" id="MobiDB-lite"/>
    </source>
</evidence>
<evidence type="ECO:0000313" key="2">
    <source>
        <dbReference type="EMBL" id="MBB4002394.1"/>
    </source>
</evidence>
<organism evidence="2 3">
    <name type="scientific">Aurantimonas endophytica</name>
    <dbReference type="NCBI Taxonomy" id="1522175"/>
    <lineage>
        <taxon>Bacteria</taxon>
        <taxon>Pseudomonadati</taxon>
        <taxon>Pseudomonadota</taxon>
        <taxon>Alphaproteobacteria</taxon>
        <taxon>Hyphomicrobiales</taxon>
        <taxon>Aurantimonadaceae</taxon>
        <taxon>Aurantimonas</taxon>
    </lineage>
</organism>
<sequence>MEARTTLRRPIIAAGLCATLAGCTGVDPMIGMADAPVPSVDVGYPGMSFSPTVAPAPAYNVATNNMQPPAPIASAPEPFVSQPAPLPPPSMEPPPAMPPEQAPFQTYEEAPRQQTYEPAPPPAQPVQVAAVPPAPPPANAMASREIQFLPLTGAPEDKAVMLARSLSDSAATAGVEIRPAGGPATPVRLKGYFSAFNDGSSTTLVYVWDVLDPGDQRIHRIQGQESVPGTSSDPWADIGQAQLDAVAARTLREAAALVGQSG</sequence>
<protein>
    <recommendedName>
        <fullName evidence="4">Lipoprotein</fullName>
    </recommendedName>
</protein>
<proteinExistence type="predicted"/>
<keyword evidence="3" id="KW-1185">Reference proteome</keyword>
<comment type="caution">
    <text evidence="2">The sequence shown here is derived from an EMBL/GenBank/DDBJ whole genome shotgun (WGS) entry which is preliminary data.</text>
</comment>
<accession>A0A7W6HC06</accession>
<reference evidence="2 3" key="1">
    <citation type="submission" date="2020-08" db="EMBL/GenBank/DDBJ databases">
        <title>Genomic Encyclopedia of Type Strains, Phase IV (KMG-IV): sequencing the most valuable type-strain genomes for metagenomic binning, comparative biology and taxonomic classification.</title>
        <authorList>
            <person name="Goeker M."/>
        </authorList>
    </citation>
    <scope>NUCLEOTIDE SEQUENCE [LARGE SCALE GENOMIC DNA]</scope>
    <source>
        <strain evidence="2 3">DSM 103570</strain>
    </source>
</reference>
<name>A0A7W6HC06_9HYPH</name>
<dbReference type="AlphaFoldDB" id="A0A7W6HC06"/>
<dbReference type="Proteomes" id="UP000588647">
    <property type="component" value="Unassembled WGS sequence"/>
</dbReference>
<dbReference type="PROSITE" id="PS51257">
    <property type="entry name" value="PROKAR_LIPOPROTEIN"/>
    <property type="match status" value="1"/>
</dbReference>
<feature type="region of interest" description="Disordered" evidence="1">
    <location>
        <begin position="69"/>
        <end position="102"/>
    </location>
</feature>
<evidence type="ECO:0000313" key="3">
    <source>
        <dbReference type="Proteomes" id="UP000588647"/>
    </source>
</evidence>
<feature type="compositionally biased region" description="Pro residues" evidence="1">
    <location>
        <begin position="84"/>
        <end position="101"/>
    </location>
</feature>
<feature type="region of interest" description="Disordered" evidence="1">
    <location>
        <begin position="108"/>
        <end position="127"/>
    </location>
</feature>
<evidence type="ECO:0008006" key="4">
    <source>
        <dbReference type="Google" id="ProtNLM"/>
    </source>
</evidence>